<comment type="caution">
    <text evidence="4">The sequence shown here is derived from an EMBL/GenBank/DDBJ whole genome shotgun (WGS) entry which is preliminary data.</text>
</comment>
<dbReference type="GO" id="GO:0003676">
    <property type="term" value="F:nucleic acid binding"/>
    <property type="evidence" value="ECO:0007669"/>
    <property type="project" value="InterPro"/>
</dbReference>
<dbReference type="FunFam" id="1.25.70.10:FF:000001">
    <property type="entry name" value="Mitochondrial transcription termination factor-like"/>
    <property type="match status" value="1"/>
</dbReference>
<reference evidence="4 5" key="1">
    <citation type="journal article" date="2017" name="Mol. Plant">
        <title>The Genome of Medicinal Plant Macleaya cordata Provides New Insights into Benzylisoquinoline Alkaloids Metabolism.</title>
        <authorList>
            <person name="Liu X."/>
            <person name="Liu Y."/>
            <person name="Huang P."/>
            <person name="Ma Y."/>
            <person name="Qing Z."/>
            <person name="Tang Q."/>
            <person name="Cao H."/>
            <person name="Cheng P."/>
            <person name="Zheng Y."/>
            <person name="Yuan Z."/>
            <person name="Zhou Y."/>
            <person name="Liu J."/>
            <person name="Tang Z."/>
            <person name="Zhuo Y."/>
            <person name="Zhang Y."/>
            <person name="Yu L."/>
            <person name="Huang J."/>
            <person name="Yang P."/>
            <person name="Peng Q."/>
            <person name="Zhang J."/>
            <person name="Jiang W."/>
            <person name="Zhang Z."/>
            <person name="Lin K."/>
            <person name="Ro D.K."/>
            <person name="Chen X."/>
            <person name="Xiong X."/>
            <person name="Shang Y."/>
            <person name="Huang S."/>
            <person name="Zeng J."/>
        </authorList>
    </citation>
    <scope>NUCLEOTIDE SEQUENCE [LARGE SCALE GENOMIC DNA]</scope>
    <source>
        <strain evidence="5">cv. BLH2017</strain>
        <tissue evidence="4">Root</tissue>
    </source>
</reference>
<evidence type="ECO:0000256" key="2">
    <source>
        <dbReference type="ARBA" id="ARBA00022472"/>
    </source>
</evidence>
<proteinExistence type="inferred from homology"/>
<dbReference type="STRING" id="56857.A0A200R4A7"/>
<dbReference type="GO" id="GO:0006353">
    <property type="term" value="P:DNA-templated transcription termination"/>
    <property type="evidence" value="ECO:0007669"/>
    <property type="project" value="UniProtKB-KW"/>
</dbReference>
<dbReference type="InterPro" id="IPR003690">
    <property type="entry name" value="MTERF"/>
</dbReference>
<dbReference type="FunCoup" id="A0A200R4A7">
    <property type="interactions" value="340"/>
</dbReference>
<dbReference type="Pfam" id="PF02536">
    <property type="entry name" value="mTERF"/>
    <property type="match status" value="2"/>
</dbReference>
<dbReference type="EMBL" id="MVGT01000438">
    <property type="protein sequence ID" value="OVA17542.1"/>
    <property type="molecule type" value="Genomic_DNA"/>
</dbReference>
<gene>
    <name evidence="4" type="ORF">BVC80_1837g371</name>
</gene>
<dbReference type="PANTHER" id="PTHR13068">
    <property type="entry name" value="CGI-12 PROTEIN-RELATED"/>
    <property type="match status" value="1"/>
</dbReference>
<evidence type="ECO:0000313" key="4">
    <source>
        <dbReference type="EMBL" id="OVA17542.1"/>
    </source>
</evidence>
<evidence type="ECO:0000313" key="5">
    <source>
        <dbReference type="Proteomes" id="UP000195402"/>
    </source>
</evidence>
<dbReference type="PANTHER" id="PTHR13068:SF236">
    <property type="entry name" value="OS02G0749800 PROTEIN"/>
    <property type="match status" value="1"/>
</dbReference>
<keyword evidence="2" id="KW-0804">Transcription</keyword>
<protein>
    <submittedName>
        <fullName evidence="4">Mitochodrial transcription termination factor-related</fullName>
    </submittedName>
</protein>
<keyword evidence="2" id="KW-0805">Transcription regulation</keyword>
<organism evidence="4 5">
    <name type="scientific">Macleaya cordata</name>
    <name type="common">Five-seeded plume-poppy</name>
    <name type="synonym">Bocconia cordata</name>
    <dbReference type="NCBI Taxonomy" id="56857"/>
    <lineage>
        <taxon>Eukaryota</taxon>
        <taxon>Viridiplantae</taxon>
        <taxon>Streptophyta</taxon>
        <taxon>Embryophyta</taxon>
        <taxon>Tracheophyta</taxon>
        <taxon>Spermatophyta</taxon>
        <taxon>Magnoliopsida</taxon>
        <taxon>Ranunculales</taxon>
        <taxon>Papaveraceae</taxon>
        <taxon>Papaveroideae</taxon>
        <taxon>Macleaya</taxon>
    </lineage>
</organism>
<sequence>MFRFLCKTLVQNGTRDSTSRTKFCFCFFLQTQSLKSKSKSSNRQSLIVTYLINSCGFSLESAIKASKKIHFKTTERPDSVLELLRTHEFAKTHITKLFTKDPLLVIANPDILKPKLEYFESLGISRPDLAKIISSDRGILRSSLAERIIPNFNFLKTFVHTNENLIATFKQCKRIASCNSKVMEPNISTLQSHGVPESIIMKLIMAQPITLMQKPDRFSWAVGMVKEMGFVPTSRIFVFAVHTLLALSRLNWEKKMEVFKSVGWSEYEILSAFRLQPNFMLTSEEKIRKMMDFFVNKLGLKPSNVAQYPNLLLYSLEKRIIPWSSVIQVLKSKGLMKKDQGVITALHLSKDAFEKRYVIKYQETVPEVIEAYRGKIAWPELDIQLEDASRIEEL</sequence>
<accession>A0A200R4A7</accession>
<evidence type="ECO:0000256" key="1">
    <source>
        <dbReference type="ARBA" id="ARBA00007692"/>
    </source>
</evidence>
<dbReference type="InterPro" id="IPR038538">
    <property type="entry name" value="MTERF_sf"/>
</dbReference>
<keyword evidence="5" id="KW-1185">Reference proteome</keyword>
<dbReference type="Gene3D" id="1.25.70.10">
    <property type="entry name" value="Transcription termination factor 3, mitochondrial"/>
    <property type="match status" value="1"/>
</dbReference>
<dbReference type="AlphaFoldDB" id="A0A200R4A7"/>
<dbReference type="InParanoid" id="A0A200R4A7"/>
<dbReference type="Proteomes" id="UP000195402">
    <property type="component" value="Unassembled WGS sequence"/>
</dbReference>
<keyword evidence="3" id="KW-0809">Transit peptide</keyword>
<keyword evidence="2" id="KW-0806">Transcription termination</keyword>
<dbReference type="OrthoDB" id="637682at2759"/>
<dbReference type="SMART" id="SM00733">
    <property type="entry name" value="Mterf"/>
    <property type="match status" value="6"/>
</dbReference>
<comment type="similarity">
    <text evidence="1">Belongs to the mTERF family.</text>
</comment>
<dbReference type="OMA" id="VMESNIR"/>
<name>A0A200R4A7_MACCD</name>
<evidence type="ECO:0000256" key="3">
    <source>
        <dbReference type="ARBA" id="ARBA00022946"/>
    </source>
</evidence>